<proteinExistence type="inferred from homology"/>
<dbReference type="SUPFAM" id="SSF161111">
    <property type="entry name" value="Cation efflux protein transmembrane domain-like"/>
    <property type="match status" value="1"/>
</dbReference>
<feature type="transmembrane region" description="Helical" evidence="8">
    <location>
        <begin position="85"/>
        <end position="104"/>
    </location>
</feature>
<feature type="domain" description="Cation efflux protein cytoplasmic" evidence="10">
    <location>
        <begin position="213"/>
        <end position="282"/>
    </location>
</feature>
<sequence length="295" mass="33162">MPHEHHHHVSTDLKSSRLIWAIVINVALTFTQIIGGVISGSLALIADALHNLSDAISLVIALIAQKISIKKHDVFMTFGYKRAEVIAAFTNLITLVLVGFYLIYEALWRLNEPQVIEGWMVIIVASIALVVDVITAFLTYSVSKDSMNMRVAFLHNVSDALASLAVIIAGILILLYEWYFVDTLLTLLIASYVLYQAYVMLPSVINILMQGAPKDIQTEDILKTMQEVEGVVNVHHLHLWQLDEHHNALEAHVVLENVNNLEKVKKELKSKLELTYSISHSCMEFEDSHCEVEHC</sequence>
<dbReference type="GO" id="GO:0005886">
    <property type="term" value="C:plasma membrane"/>
    <property type="evidence" value="ECO:0007669"/>
    <property type="project" value="TreeGrafter"/>
</dbReference>
<dbReference type="PANTHER" id="PTHR11562">
    <property type="entry name" value="CATION EFFLUX PROTEIN/ ZINC TRANSPORTER"/>
    <property type="match status" value="1"/>
</dbReference>
<dbReference type="AlphaFoldDB" id="A0A1W1CVE7"/>
<keyword evidence="7 8" id="KW-0472">Membrane</keyword>
<name>A0A1W1CVE7_9ZZZZ</name>
<evidence type="ECO:0000256" key="6">
    <source>
        <dbReference type="ARBA" id="ARBA00023065"/>
    </source>
</evidence>
<keyword evidence="3" id="KW-0813">Transport</keyword>
<evidence type="ECO:0000256" key="3">
    <source>
        <dbReference type="ARBA" id="ARBA00022448"/>
    </source>
</evidence>
<accession>A0A1W1CVE7</accession>
<organism evidence="11">
    <name type="scientific">hydrothermal vent metagenome</name>
    <dbReference type="NCBI Taxonomy" id="652676"/>
    <lineage>
        <taxon>unclassified sequences</taxon>
        <taxon>metagenomes</taxon>
        <taxon>ecological metagenomes</taxon>
    </lineage>
</organism>
<dbReference type="InterPro" id="IPR027470">
    <property type="entry name" value="Cation_efflux_CTD"/>
</dbReference>
<dbReference type="EMBL" id="FPHF01000115">
    <property type="protein sequence ID" value="SFV69739.1"/>
    <property type="molecule type" value="Genomic_DNA"/>
</dbReference>
<gene>
    <name evidence="11" type="ORF">MNB_SM-4-702</name>
</gene>
<dbReference type="GO" id="GO:0005385">
    <property type="term" value="F:zinc ion transmembrane transporter activity"/>
    <property type="evidence" value="ECO:0007669"/>
    <property type="project" value="TreeGrafter"/>
</dbReference>
<dbReference type="PANTHER" id="PTHR11562:SF17">
    <property type="entry name" value="RE54080P-RELATED"/>
    <property type="match status" value="1"/>
</dbReference>
<evidence type="ECO:0000313" key="11">
    <source>
        <dbReference type="EMBL" id="SFV69739.1"/>
    </source>
</evidence>
<evidence type="ECO:0000259" key="10">
    <source>
        <dbReference type="Pfam" id="PF16916"/>
    </source>
</evidence>
<evidence type="ECO:0000256" key="2">
    <source>
        <dbReference type="ARBA" id="ARBA00008873"/>
    </source>
</evidence>
<reference evidence="11" key="1">
    <citation type="submission" date="2016-10" db="EMBL/GenBank/DDBJ databases">
        <authorList>
            <person name="de Groot N.N."/>
        </authorList>
    </citation>
    <scope>NUCLEOTIDE SEQUENCE</scope>
</reference>
<dbReference type="InterPro" id="IPR058533">
    <property type="entry name" value="Cation_efflux_TM"/>
</dbReference>
<feature type="transmembrane region" description="Helical" evidence="8">
    <location>
        <begin position="116"/>
        <end position="140"/>
    </location>
</feature>
<dbReference type="SUPFAM" id="SSF160240">
    <property type="entry name" value="Cation efflux protein cytoplasmic domain-like"/>
    <property type="match status" value="1"/>
</dbReference>
<dbReference type="InterPro" id="IPR002524">
    <property type="entry name" value="Cation_efflux"/>
</dbReference>
<comment type="similarity">
    <text evidence="2">Belongs to the cation diffusion facilitator (CDF) transporter (TC 2.A.4) family. SLC30A subfamily.</text>
</comment>
<evidence type="ECO:0000256" key="8">
    <source>
        <dbReference type="SAM" id="Phobius"/>
    </source>
</evidence>
<dbReference type="Pfam" id="PF16916">
    <property type="entry name" value="ZT_dimer"/>
    <property type="match status" value="1"/>
</dbReference>
<feature type="transmembrane region" description="Helical" evidence="8">
    <location>
        <begin position="187"/>
        <end position="208"/>
    </location>
</feature>
<dbReference type="InterPro" id="IPR036837">
    <property type="entry name" value="Cation_efflux_CTD_sf"/>
</dbReference>
<keyword evidence="4 8" id="KW-0812">Transmembrane</keyword>
<feature type="transmembrane region" description="Helical" evidence="8">
    <location>
        <begin position="161"/>
        <end position="181"/>
    </location>
</feature>
<evidence type="ECO:0000256" key="7">
    <source>
        <dbReference type="ARBA" id="ARBA00023136"/>
    </source>
</evidence>
<dbReference type="InterPro" id="IPR050681">
    <property type="entry name" value="CDF/SLC30A"/>
</dbReference>
<feature type="transmembrane region" description="Helical" evidence="8">
    <location>
        <begin position="18"/>
        <end position="38"/>
    </location>
</feature>
<feature type="domain" description="Cation efflux protein transmembrane" evidence="9">
    <location>
        <begin position="18"/>
        <end position="209"/>
    </location>
</feature>
<dbReference type="Gene3D" id="1.20.1510.10">
    <property type="entry name" value="Cation efflux protein transmembrane domain"/>
    <property type="match status" value="1"/>
</dbReference>
<dbReference type="Pfam" id="PF01545">
    <property type="entry name" value="Cation_efflux"/>
    <property type="match status" value="1"/>
</dbReference>
<dbReference type="NCBIfam" id="TIGR01297">
    <property type="entry name" value="CDF"/>
    <property type="match status" value="1"/>
</dbReference>
<comment type="subcellular location">
    <subcellularLocation>
        <location evidence="1">Membrane</location>
        <topology evidence="1">Multi-pass membrane protein</topology>
    </subcellularLocation>
</comment>
<evidence type="ECO:0000259" key="9">
    <source>
        <dbReference type="Pfam" id="PF01545"/>
    </source>
</evidence>
<protein>
    <submittedName>
        <fullName evidence="11">Cobalt-zinc-cadmium resistance protein CzcD</fullName>
    </submittedName>
</protein>
<evidence type="ECO:0000256" key="1">
    <source>
        <dbReference type="ARBA" id="ARBA00004141"/>
    </source>
</evidence>
<dbReference type="InterPro" id="IPR027469">
    <property type="entry name" value="Cation_efflux_TMD_sf"/>
</dbReference>
<keyword evidence="5 8" id="KW-1133">Transmembrane helix</keyword>
<evidence type="ECO:0000256" key="5">
    <source>
        <dbReference type="ARBA" id="ARBA00022989"/>
    </source>
</evidence>
<keyword evidence="6" id="KW-0406">Ion transport</keyword>
<evidence type="ECO:0000256" key="4">
    <source>
        <dbReference type="ARBA" id="ARBA00022692"/>
    </source>
</evidence>